<gene>
    <name evidence="3" type="ORF">DNG_00045</name>
</gene>
<feature type="region of interest" description="Disordered" evidence="1">
    <location>
        <begin position="19"/>
        <end position="60"/>
    </location>
</feature>
<evidence type="ECO:0000256" key="2">
    <source>
        <dbReference type="SAM" id="SignalP"/>
    </source>
</evidence>
<dbReference type="EMBL" id="ONZQ02000001">
    <property type="protein sequence ID" value="SPN96519.1"/>
    <property type="molecule type" value="Genomic_DNA"/>
</dbReference>
<dbReference type="Proteomes" id="UP001187682">
    <property type="component" value="Unassembled WGS sequence"/>
</dbReference>
<evidence type="ECO:0000256" key="1">
    <source>
        <dbReference type="SAM" id="MobiDB-lite"/>
    </source>
</evidence>
<sequence length="470" mass="49327">MKAGASLLALVVSAAASPLNTRQDDGSVALENPSSGPQNGGENDPPEETSSDPLKTKEGLCGGWDLTTAEGVDRVWEETFAGATIDSFIRVENGGSSRWVTNLEASVRRGSSGKSGAPGCSHLGTECDPMDGETCDEHFDKYGGSIFDGVTYWAFQAVKGMHAKFNELNRRLTTATLINDLKITEIIDDFGGGDDGSSSTLATISAAFTVANGMAAAVPGAGTALAAGFGVLGGLFAAFAANGKPPVDPGSIAVSLGHNFEQATGVLETTLRVATGGGTPEEEGKLPAPKWDTYESKIAKFFNGGWFLLDDDASVVNAIFDTVEDNIKRKVANDVMKATSLHLGIDERVGSKEDCTGAGRRWLEVGSDSRCLHIFEKHDDTIWSEADEDVYEKMKKYGLDALDKYYGAVLDCGRNGGDDKEIDTGNMALGEVPTCFFNLPVAIITKRDCGGGGSPFDNGCGSPTGGAWNP</sequence>
<evidence type="ECO:0000313" key="3">
    <source>
        <dbReference type="EMBL" id="SPN96519.1"/>
    </source>
</evidence>
<reference evidence="3" key="1">
    <citation type="submission" date="2018-03" db="EMBL/GenBank/DDBJ databases">
        <authorList>
            <person name="Guldener U."/>
        </authorList>
    </citation>
    <scope>NUCLEOTIDE SEQUENCE</scope>
</reference>
<organism evidence="3 4">
    <name type="scientific">Cephalotrichum gorgonifer</name>
    <dbReference type="NCBI Taxonomy" id="2041049"/>
    <lineage>
        <taxon>Eukaryota</taxon>
        <taxon>Fungi</taxon>
        <taxon>Dikarya</taxon>
        <taxon>Ascomycota</taxon>
        <taxon>Pezizomycotina</taxon>
        <taxon>Sordariomycetes</taxon>
        <taxon>Hypocreomycetidae</taxon>
        <taxon>Microascales</taxon>
        <taxon>Microascaceae</taxon>
        <taxon>Cephalotrichum</taxon>
    </lineage>
</organism>
<feature type="signal peptide" evidence="2">
    <location>
        <begin position="1"/>
        <end position="16"/>
    </location>
</feature>
<keyword evidence="4" id="KW-1185">Reference proteome</keyword>
<accession>A0AAE8MQ36</accession>
<comment type="caution">
    <text evidence="3">The sequence shown here is derived from an EMBL/GenBank/DDBJ whole genome shotgun (WGS) entry which is preliminary data.</text>
</comment>
<name>A0AAE8MQ36_9PEZI</name>
<protein>
    <submittedName>
        <fullName evidence="3">Uncharacterized protein</fullName>
    </submittedName>
</protein>
<evidence type="ECO:0000313" key="4">
    <source>
        <dbReference type="Proteomes" id="UP001187682"/>
    </source>
</evidence>
<keyword evidence="2" id="KW-0732">Signal</keyword>
<feature type="chain" id="PRO_5042105656" evidence="2">
    <location>
        <begin position="17"/>
        <end position="470"/>
    </location>
</feature>
<dbReference type="AlphaFoldDB" id="A0AAE8MQ36"/>
<feature type="compositionally biased region" description="Polar residues" evidence="1">
    <location>
        <begin position="32"/>
        <end position="41"/>
    </location>
</feature>
<proteinExistence type="predicted"/>